<feature type="signal peptide" evidence="1">
    <location>
        <begin position="1"/>
        <end position="24"/>
    </location>
</feature>
<reference evidence="2 3" key="1">
    <citation type="submission" date="2017-04" db="EMBL/GenBank/DDBJ databases">
        <authorList>
            <person name="Afonso C.L."/>
            <person name="Miller P.J."/>
            <person name="Scott M.A."/>
            <person name="Spackman E."/>
            <person name="Goraichik I."/>
            <person name="Dimitrov K.M."/>
            <person name="Suarez D.L."/>
            <person name="Swayne D.E."/>
        </authorList>
    </citation>
    <scope>NUCLEOTIDE SEQUENCE [LARGE SCALE GENOMIC DNA]</scope>
    <source>
        <strain evidence="2 3">CGMCC 1.12511</strain>
    </source>
</reference>
<accession>A0A1W2BJA7</accession>
<feature type="chain" id="PRO_5010718989" description="Secreted protein" evidence="1">
    <location>
        <begin position="25"/>
        <end position="104"/>
    </location>
</feature>
<evidence type="ECO:0000313" key="2">
    <source>
        <dbReference type="EMBL" id="SMC72953.1"/>
    </source>
</evidence>
<dbReference type="EMBL" id="FWXN01000008">
    <property type="protein sequence ID" value="SMC72953.1"/>
    <property type="molecule type" value="Genomic_DNA"/>
</dbReference>
<keyword evidence="1" id="KW-0732">Signal</keyword>
<sequence>MKKLLVAGLMAGGLVLGAAGAASAGEVTGNGKPTPVKEHRAKSICAFSGLDTPDEIEGNPPGLDDDFLGHGTQSYGQFVAFGLKDAVAAEAPRYTCRGNASFEE</sequence>
<evidence type="ECO:0000256" key="1">
    <source>
        <dbReference type="SAM" id="SignalP"/>
    </source>
</evidence>
<name>A0A1W2BJA7_9MICO</name>
<organism evidence="2 3">
    <name type="scientific">Janibacter indicus</name>
    <dbReference type="NCBI Taxonomy" id="857417"/>
    <lineage>
        <taxon>Bacteria</taxon>
        <taxon>Bacillati</taxon>
        <taxon>Actinomycetota</taxon>
        <taxon>Actinomycetes</taxon>
        <taxon>Micrococcales</taxon>
        <taxon>Intrasporangiaceae</taxon>
        <taxon>Janibacter</taxon>
    </lineage>
</organism>
<dbReference type="OrthoDB" id="5082358at2"/>
<dbReference type="AlphaFoldDB" id="A0A1W2BJA7"/>
<evidence type="ECO:0008006" key="4">
    <source>
        <dbReference type="Google" id="ProtNLM"/>
    </source>
</evidence>
<gene>
    <name evidence="2" type="ORF">SAMN06296429_10880</name>
</gene>
<dbReference type="Proteomes" id="UP000192634">
    <property type="component" value="Unassembled WGS sequence"/>
</dbReference>
<proteinExistence type="predicted"/>
<evidence type="ECO:0000313" key="3">
    <source>
        <dbReference type="Proteomes" id="UP000192634"/>
    </source>
</evidence>
<dbReference type="RefSeq" id="WP_084451410.1">
    <property type="nucleotide sequence ID" value="NZ_FWXN01000008.1"/>
</dbReference>
<protein>
    <recommendedName>
        <fullName evidence="4">Secreted protein</fullName>
    </recommendedName>
</protein>